<evidence type="ECO:0000256" key="1">
    <source>
        <dbReference type="ARBA" id="ARBA00022553"/>
    </source>
</evidence>
<keyword evidence="5" id="KW-1185">Reference proteome</keyword>
<dbReference type="PROSITE" id="PS50110">
    <property type="entry name" value="RESPONSE_REGULATORY"/>
    <property type="match status" value="1"/>
</dbReference>
<dbReference type="AlphaFoldDB" id="A0A2T3JQR0"/>
<dbReference type="Proteomes" id="UP000240987">
    <property type="component" value="Unassembled WGS sequence"/>
</dbReference>
<feature type="modified residue" description="4-aspartylphosphate" evidence="2">
    <location>
        <position position="61"/>
    </location>
</feature>
<dbReference type="EMBL" id="PYMJ01000001">
    <property type="protein sequence ID" value="PSU51421.1"/>
    <property type="molecule type" value="Genomic_DNA"/>
</dbReference>
<dbReference type="SMART" id="SM00448">
    <property type="entry name" value="REC"/>
    <property type="match status" value="1"/>
</dbReference>
<dbReference type="PANTHER" id="PTHR44591">
    <property type="entry name" value="STRESS RESPONSE REGULATOR PROTEIN 1"/>
    <property type="match status" value="1"/>
</dbReference>
<protein>
    <recommendedName>
        <fullName evidence="3">Response regulatory domain-containing protein</fullName>
    </recommendedName>
</protein>
<keyword evidence="1 2" id="KW-0597">Phosphoprotein</keyword>
<gene>
    <name evidence="4" type="ORF">C9J12_00275</name>
</gene>
<dbReference type="Pfam" id="PF00072">
    <property type="entry name" value="Response_reg"/>
    <property type="match status" value="1"/>
</dbReference>
<dbReference type="Gene3D" id="3.40.50.2300">
    <property type="match status" value="1"/>
</dbReference>
<dbReference type="RefSeq" id="WP_107240890.1">
    <property type="nucleotide sequence ID" value="NZ_JBALVU010000018.1"/>
</dbReference>
<dbReference type="SUPFAM" id="SSF52172">
    <property type="entry name" value="CheY-like"/>
    <property type="match status" value="1"/>
</dbReference>
<dbReference type="GO" id="GO:0000160">
    <property type="term" value="P:phosphorelay signal transduction system"/>
    <property type="evidence" value="ECO:0007669"/>
    <property type="project" value="InterPro"/>
</dbReference>
<evidence type="ECO:0000313" key="4">
    <source>
        <dbReference type="EMBL" id="PSU51421.1"/>
    </source>
</evidence>
<sequence length="166" mass="18991">MNKYLILCVDDEREVLDSVFHDLAILEEHFMIEAAESVDEAKEVLADAITDHIPLALILCDHIMPGEKGIDFLIELKQRPETRKTRKVLLTGQAGLEETIQAVNNASLDFYVSKPWNGDKLKEIVIDQLTTYIIENEKDLMPWIRVLNTERIMQALSDNRLSLSDI</sequence>
<reference evidence="4 5" key="1">
    <citation type="submission" date="2018-01" db="EMBL/GenBank/DDBJ databases">
        <title>Whole genome sequencing of Histamine producing bacteria.</title>
        <authorList>
            <person name="Butler K."/>
        </authorList>
    </citation>
    <scope>NUCLEOTIDE SEQUENCE [LARGE SCALE GENOMIC DNA]</scope>
    <source>
        <strain evidence="4 5">JCM 12947</strain>
    </source>
</reference>
<feature type="domain" description="Response regulatory" evidence="3">
    <location>
        <begin position="5"/>
        <end position="129"/>
    </location>
</feature>
<dbReference type="PANTHER" id="PTHR44591:SF3">
    <property type="entry name" value="RESPONSE REGULATORY DOMAIN-CONTAINING PROTEIN"/>
    <property type="match status" value="1"/>
</dbReference>
<dbReference type="OrthoDB" id="9802066at2"/>
<accession>A0A2T3JQR0</accession>
<evidence type="ECO:0000256" key="2">
    <source>
        <dbReference type="PROSITE-ProRule" id="PRU00169"/>
    </source>
</evidence>
<dbReference type="InterPro" id="IPR050595">
    <property type="entry name" value="Bact_response_regulator"/>
</dbReference>
<name>A0A2T3JQR0_9GAMM</name>
<dbReference type="InterPro" id="IPR001789">
    <property type="entry name" value="Sig_transdc_resp-reg_receiver"/>
</dbReference>
<evidence type="ECO:0000313" key="5">
    <source>
        <dbReference type="Proteomes" id="UP000240987"/>
    </source>
</evidence>
<organism evidence="4 5">
    <name type="scientific">Photobacterium frigidiphilum</name>
    <dbReference type="NCBI Taxonomy" id="264736"/>
    <lineage>
        <taxon>Bacteria</taxon>
        <taxon>Pseudomonadati</taxon>
        <taxon>Pseudomonadota</taxon>
        <taxon>Gammaproteobacteria</taxon>
        <taxon>Vibrionales</taxon>
        <taxon>Vibrionaceae</taxon>
        <taxon>Photobacterium</taxon>
    </lineage>
</organism>
<evidence type="ECO:0000259" key="3">
    <source>
        <dbReference type="PROSITE" id="PS50110"/>
    </source>
</evidence>
<dbReference type="InterPro" id="IPR011006">
    <property type="entry name" value="CheY-like_superfamily"/>
</dbReference>
<proteinExistence type="predicted"/>
<comment type="caution">
    <text evidence="4">The sequence shown here is derived from an EMBL/GenBank/DDBJ whole genome shotgun (WGS) entry which is preliminary data.</text>
</comment>